<organism evidence="1 2">
    <name type="scientific">Solanum commersonii</name>
    <name type="common">Commerson's wild potato</name>
    <name type="synonym">Commerson's nightshade</name>
    <dbReference type="NCBI Taxonomy" id="4109"/>
    <lineage>
        <taxon>Eukaryota</taxon>
        <taxon>Viridiplantae</taxon>
        <taxon>Streptophyta</taxon>
        <taxon>Embryophyta</taxon>
        <taxon>Tracheophyta</taxon>
        <taxon>Spermatophyta</taxon>
        <taxon>Magnoliopsida</taxon>
        <taxon>eudicotyledons</taxon>
        <taxon>Gunneridae</taxon>
        <taxon>Pentapetalae</taxon>
        <taxon>asterids</taxon>
        <taxon>lamiids</taxon>
        <taxon>Solanales</taxon>
        <taxon>Solanaceae</taxon>
        <taxon>Solanoideae</taxon>
        <taxon>Solaneae</taxon>
        <taxon>Solanum</taxon>
    </lineage>
</organism>
<feature type="non-terminal residue" evidence="1">
    <location>
        <position position="56"/>
    </location>
</feature>
<dbReference type="EMBL" id="JACXVP010000009">
    <property type="protein sequence ID" value="KAG5587074.1"/>
    <property type="molecule type" value="Genomic_DNA"/>
</dbReference>
<name>A0A9J5XHA9_SOLCO</name>
<reference evidence="1 2" key="1">
    <citation type="submission" date="2020-09" db="EMBL/GenBank/DDBJ databases">
        <title>De no assembly of potato wild relative species, Solanum commersonii.</title>
        <authorList>
            <person name="Cho K."/>
        </authorList>
    </citation>
    <scope>NUCLEOTIDE SEQUENCE [LARGE SCALE GENOMIC DNA]</scope>
    <source>
        <strain evidence="1">LZ3.2</strain>
        <tissue evidence="1">Leaf</tissue>
    </source>
</reference>
<keyword evidence="2" id="KW-1185">Reference proteome</keyword>
<accession>A0A9J5XHA9</accession>
<feature type="non-terminal residue" evidence="1">
    <location>
        <position position="1"/>
    </location>
</feature>
<comment type="caution">
    <text evidence="1">The sequence shown here is derived from an EMBL/GenBank/DDBJ whole genome shotgun (WGS) entry which is preliminary data.</text>
</comment>
<evidence type="ECO:0000313" key="1">
    <source>
        <dbReference type="EMBL" id="KAG5587074.1"/>
    </source>
</evidence>
<dbReference type="Proteomes" id="UP000824120">
    <property type="component" value="Chromosome 9"/>
</dbReference>
<sequence length="56" mass="6306">ESTLPLVFVVDNQHLSFVFHANPLSQLLEIHNPVEQWIPEVILVEASSLVVELTTL</sequence>
<proteinExistence type="predicted"/>
<gene>
    <name evidence="1" type="ORF">H5410_047508</name>
</gene>
<dbReference type="AlphaFoldDB" id="A0A9J5XHA9"/>
<evidence type="ECO:0000313" key="2">
    <source>
        <dbReference type="Proteomes" id="UP000824120"/>
    </source>
</evidence>
<protein>
    <submittedName>
        <fullName evidence="1">Uncharacterized protein</fullName>
    </submittedName>
</protein>